<accession>A0A1I8EI40</accession>
<feature type="transmembrane region" description="Helical" evidence="1">
    <location>
        <begin position="72"/>
        <end position="93"/>
    </location>
</feature>
<organism evidence="2">
    <name type="scientific">Wuchereria bancrofti</name>
    <dbReference type="NCBI Taxonomy" id="6293"/>
    <lineage>
        <taxon>Eukaryota</taxon>
        <taxon>Metazoa</taxon>
        <taxon>Ecdysozoa</taxon>
        <taxon>Nematoda</taxon>
        <taxon>Chromadorea</taxon>
        <taxon>Rhabditida</taxon>
        <taxon>Spirurina</taxon>
        <taxon>Spiruromorpha</taxon>
        <taxon>Filarioidea</taxon>
        <taxon>Onchocercidae</taxon>
        <taxon>Wuchereria</taxon>
    </lineage>
</organism>
<evidence type="ECO:0000313" key="2">
    <source>
        <dbReference type="WBParaSite" id="maker-PairedContig_2153-snap-gene-0.5-mRNA-1"/>
    </source>
</evidence>
<keyword evidence="1" id="KW-1133">Transmembrane helix</keyword>
<dbReference type="AlphaFoldDB" id="A0A1I8EI40"/>
<reference evidence="2" key="1">
    <citation type="submission" date="2016-11" db="UniProtKB">
        <authorList>
            <consortium name="WormBaseParasite"/>
        </authorList>
    </citation>
    <scope>IDENTIFICATION</scope>
    <source>
        <strain evidence="2">pt0022</strain>
    </source>
</reference>
<protein>
    <submittedName>
        <fullName evidence="2">Uncharacterized protein</fullName>
    </submittedName>
</protein>
<proteinExistence type="predicted"/>
<evidence type="ECO:0000256" key="1">
    <source>
        <dbReference type="SAM" id="Phobius"/>
    </source>
</evidence>
<name>A0A1I8EI40_WUCBA</name>
<keyword evidence="1" id="KW-0472">Membrane</keyword>
<dbReference type="WBParaSite" id="maker-PairedContig_2153-snap-gene-0.5-mRNA-1">
    <property type="protein sequence ID" value="maker-PairedContig_2153-snap-gene-0.5-mRNA-1"/>
    <property type="gene ID" value="maker-PairedContig_2153-snap-gene-0.5"/>
</dbReference>
<keyword evidence="1" id="KW-0812">Transmembrane</keyword>
<sequence length="162" mass="18485">YPGGTIRIAHSHKSTIVKNSHLHNLFNVRDYLIVLLRAEQRGLKSGKKEYLLGGKTTAQYCYLLYEVDCMRLLVRFALIILVFVLLIAAYEYLNIRQRVISRNDRTTVIGNENYNMDETTIGLQQEQTICASQFLSSTDRLLPPIGIITNLNKHSVSSINEI</sequence>